<keyword evidence="1" id="KW-0808">Transferase</keyword>
<dbReference type="AlphaFoldDB" id="A0A0J9CAL6"/>
<sequence length="160" mass="18504">MIEIRTFTENDTNEIIQLVLHCQNDGTRPMVTVEDQPELLHIKETYLDGGGNFWVAVKQERVVGSIGLMDCGGGLGLLKKFFVYEEYRGEPVHLGRRLYDVLVEFARQRHIKSLLLDTPKNTGRAHRFYEKAGFQKIGEDQLPLVYDHPYEDSDFYILDL</sequence>
<evidence type="ECO:0000259" key="2">
    <source>
        <dbReference type="PROSITE" id="PS51186"/>
    </source>
</evidence>
<dbReference type="PANTHER" id="PTHR13947:SF37">
    <property type="entry name" value="LD18367P"/>
    <property type="match status" value="1"/>
</dbReference>
<reference evidence="3 4" key="1">
    <citation type="submission" date="2011-04" db="EMBL/GenBank/DDBJ databases">
        <title>The Genome Sequence of Clostridium citroniae WAL-19142.</title>
        <authorList>
            <consortium name="The Broad Institute Genome Sequencing Platform"/>
            <person name="Earl A."/>
            <person name="Ward D."/>
            <person name="Feldgarden M."/>
            <person name="Gevers D."/>
            <person name="Warren Y.A."/>
            <person name="Tyrrell K.L."/>
            <person name="Citron D.M."/>
            <person name="Goldstein E.J."/>
            <person name="Daigneault M."/>
            <person name="Allen-Vercoe E."/>
            <person name="Young S.K."/>
            <person name="Zeng Q."/>
            <person name="Gargeya S."/>
            <person name="Fitzgerald M."/>
            <person name="Haas B."/>
            <person name="Abouelleil A."/>
            <person name="Alvarado L."/>
            <person name="Arachchi H.M."/>
            <person name="Berlin A."/>
            <person name="Brown A."/>
            <person name="Chapman S.B."/>
            <person name="Chen Z."/>
            <person name="Dunbar C."/>
            <person name="Freedman E."/>
            <person name="Gearin G."/>
            <person name="Gellesch M."/>
            <person name="Goldberg J."/>
            <person name="Griggs A."/>
            <person name="Gujja S."/>
            <person name="Heilman E.R."/>
            <person name="Heiman D."/>
            <person name="Howarth C."/>
            <person name="Larson L."/>
            <person name="Lui A."/>
            <person name="MacDonald P.J."/>
            <person name="Mehta T."/>
            <person name="Montmayeur A."/>
            <person name="Murphy C."/>
            <person name="Neiman D."/>
            <person name="Pearson M."/>
            <person name="Priest M."/>
            <person name="Roberts A."/>
            <person name="Saif S."/>
            <person name="Shea T."/>
            <person name="Shenoy N."/>
            <person name="Sisk P."/>
            <person name="Stolte C."/>
            <person name="Sykes S."/>
            <person name="White J."/>
            <person name="Yandava C."/>
            <person name="Wortman J."/>
            <person name="Nusbaum C."/>
            <person name="Birren B."/>
        </authorList>
    </citation>
    <scope>NUCLEOTIDE SEQUENCE [LARGE SCALE GENOMIC DNA]</scope>
    <source>
        <strain evidence="3 4">WAL-19142</strain>
    </source>
</reference>
<dbReference type="GeneID" id="93165222"/>
<evidence type="ECO:0000313" key="4">
    <source>
        <dbReference type="Proteomes" id="UP000037392"/>
    </source>
</evidence>
<protein>
    <recommendedName>
        <fullName evidence="2">N-acetyltransferase domain-containing protein</fullName>
    </recommendedName>
</protein>
<dbReference type="SUPFAM" id="SSF55729">
    <property type="entry name" value="Acyl-CoA N-acyltransferases (Nat)"/>
    <property type="match status" value="1"/>
</dbReference>
<dbReference type="PATRIC" id="fig|742734.4.peg.1740"/>
<organism evidence="3 4">
    <name type="scientific">[Clostridium] citroniae WAL-19142</name>
    <dbReference type="NCBI Taxonomy" id="742734"/>
    <lineage>
        <taxon>Bacteria</taxon>
        <taxon>Bacillati</taxon>
        <taxon>Bacillota</taxon>
        <taxon>Clostridia</taxon>
        <taxon>Lachnospirales</taxon>
        <taxon>Lachnospiraceae</taxon>
        <taxon>Enterocloster</taxon>
    </lineage>
</organism>
<feature type="domain" description="N-acetyltransferase" evidence="2">
    <location>
        <begin position="2"/>
        <end position="160"/>
    </location>
</feature>
<evidence type="ECO:0000256" key="1">
    <source>
        <dbReference type="ARBA" id="ARBA00022679"/>
    </source>
</evidence>
<dbReference type="PROSITE" id="PS51186">
    <property type="entry name" value="GNAT"/>
    <property type="match status" value="1"/>
</dbReference>
<dbReference type="CDD" id="cd04301">
    <property type="entry name" value="NAT_SF"/>
    <property type="match status" value="1"/>
</dbReference>
<evidence type="ECO:0000313" key="3">
    <source>
        <dbReference type="EMBL" id="KMW21519.1"/>
    </source>
</evidence>
<dbReference type="Pfam" id="PF00583">
    <property type="entry name" value="Acetyltransf_1"/>
    <property type="match status" value="1"/>
</dbReference>
<dbReference type="PANTHER" id="PTHR13947">
    <property type="entry name" value="GNAT FAMILY N-ACETYLTRANSFERASE"/>
    <property type="match status" value="1"/>
</dbReference>
<gene>
    <name evidence="3" type="ORF">HMPREF9470_01624</name>
</gene>
<dbReference type="OrthoDB" id="424368at2"/>
<dbReference type="InterPro" id="IPR016181">
    <property type="entry name" value="Acyl_CoA_acyltransferase"/>
</dbReference>
<dbReference type="InterPro" id="IPR050769">
    <property type="entry name" value="NAT_camello-type"/>
</dbReference>
<dbReference type="Proteomes" id="UP000037392">
    <property type="component" value="Unassembled WGS sequence"/>
</dbReference>
<dbReference type="InterPro" id="IPR000182">
    <property type="entry name" value="GNAT_dom"/>
</dbReference>
<comment type="caution">
    <text evidence="3">The sequence shown here is derived from an EMBL/GenBank/DDBJ whole genome shotgun (WGS) entry which is preliminary data.</text>
</comment>
<dbReference type="GO" id="GO:0008080">
    <property type="term" value="F:N-acetyltransferase activity"/>
    <property type="evidence" value="ECO:0007669"/>
    <property type="project" value="InterPro"/>
</dbReference>
<dbReference type="EMBL" id="ADLK01000015">
    <property type="protein sequence ID" value="KMW21519.1"/>
    <property type="molecule type" value="Genomic_DNA"/>
</dbReference>
<dbReference type="Gene3D" id="3.40.630.30">
    <property type="match status" value="1"/>
</dbReference>
<proteinExistence type="predicted"/>
<name>A0A0J9CAL6_9FIRM</name>
<dbReference type="RefSeq" id="WP_045093468.1">
    <property type="nucleotide sequence ID" value="NZ_KQ235877.1"/>
</dbReference>
<accession>A0A0J9CAL6</accession>